<dbReference type="EMBL" id="FOGO01000026">
    <property type="protein sequence ID" value="SES38842.1"/>
    <property type="molecule type" value="Genomic_DNA"/>
</dbReference>
<dbReference type="Gene3D" id="2.40.50.140">
    <property type="entry name" value="Nucleic acid-binding proteins"/>
    <property type="match status" value="2"/>
</dbReference>
<gene>
    <name evidence="5" type="ORF">SAMN05421870_12614</name>
</gene>
<dbReference type="Pfam" id="PF00575">
    <property type="entry name" value="S1"/>
    <property type="match status" value="1"/>
</dbReference>
<name>A0A1H9WY49_9ACTN</name>
<evidence type="ECO:0000259" key="4">
    <source>
        <dbReference type="PROSITE" id="PS50126"/>
    </source>
</evidence>
<keyword evidence="3" id="KW-0687">Ribonucleoprotein</keyword>
<feature type="domain" description="S1 motif" evidence="4">
    <location>
        <begin position="10"/>
        <end position="78"/>
    </location>
</feature>
<protein>
    <submittedName>
        <fullName evidence="5">Small subunit ribosomal protein S1</fullName>
    </submittedName>
</protein>
<dbReference type="AlphaFoldDB" id="A0A1H9WY49"/>
<reference evidence="6" key="1">
    <citation type="submission" date="2016-10" db="EMBL/GenBank/DDBJ databases">
        <authorList>
            <person name="Varghese N."/>
            <person name="Submissions S."/>
        </authorList>
    </citation>
    <scope>NUCLEOTIDE SEQUENCE [LARGE SCALE GENOMIC DNA]</scope>
    <source>
        <strain evidence="6">CGMCC 4.6825</strain>
    </source>
</reference>
<dbReference type="PANTHER" id="PTHR10724:SF7">
    <property type="entry name" value="SMALL RIBOSOMAL SUBUNIT PROTEIN BS1C"/>
    <property type="match status" value="1"/>
</dbReference>
<proteinExistence type="inferred from homology"/>
<evidence type="ECO:0000313" key="5">
    <source>
        <dbReference type="EMBL" id="SES38842.1"/>
    </source>
</evidence>
<dbReference type="GO" id="GO:0006412">
    <property type="term" value="P:translation"/>
    <property type="evidence" value="ECO:0007669"/>
    <property type="project" value="TreeGrafter"/>
</dbReference>
<dbReference type="GO" id="GO:0003735">
    <property type="term" value="F:structural constituent of ribosome"/>
    <property type="evidence" value="ECO:0007669"/>
    <property type="project" value="TreeGrafter"/>
</dbReference>
<keyword evidence="2 5" id="KW-0689">Ribosomal protein</keyword>
<dbReference type="RefSeq" id="WP_075003678.1">
    <property type="nucleotide sequence ID" value="NZ_FOGO01000026.1"/>
</dbReference>
<comment type="similarity">
    <text evidence="1">Belongs to the bacterial ribosomal protein bS1 family.</text>
</comment>
<feature type="domain" description="S1 motif" evidence="4">
    <location>
        <begin position="94"/>
        <end position="158"/>
    </location>
</feature>
<evidence type="ECO:0000256" key="1">
    <source>
        <dbReference type="ARBA" id="ARBA00006767"/>
    </source>
</evidence>
<dbReference type="SMART" id="SM00316">
    <property type="entry name" value="S1"/>
    <property type="match status" value="2"/>
</dbReference>
<dbReference type="PROSITE" id="PS50126">
    <property type="entry name" value="S1"/>
    <property type="match status" value="2"/>
</dbReference>
<dbReference type="PANTHER" id="PTHR10724">
    <property type="entry name" value="30S RIBOSOMAL PROTEIN S1"/>
    <property type="match status" value="1"/>
</dbReference>
<dbReference type="Proteomes" id="UP000182841">
    <property type="component" value="Unassembled WGS sequence"/>
</dbReference>
<dbReference type="GO" id="GO:0022627">
    <property type="term" value="C:cytosolic small ribosomal subunit"/>
    <property type="evidence" value="ECO:0007669"/>
    <property type="project" value="TreeGrafter"/>
</dbReference>
<dbReference type="SUPFAM" id="SSF50249">
    <property type="entry name" value="Nucleic acid-binding proteins"/>
    <property type="match status" value="2"/>
</dbReference>
<evidence type="ECO:0000313" key="6">
    <source>
        <dbReference type="Proteomes" id="UP000182841"/>
    </source>
</evidence>
<dbReference type="GO" id="GO:0003729">
    <property type="term" value="F:mRNA binding"/>
    <property type="evidence" value="ECO:0007669"/>
    <property type="project" value="TreeGrafter"/>
</dbReference>
<evidence type="ECO:0000256" key="2">
    <source>
        <dbReference type="ARBA" id="ARBA00022980"/>
    </source>
</evidence>
<evidence type="ECO:0000256" key="3">
    <source>
        <dbReference type="ARBA" id="ARBA00023274"/>
    </source>
</evidence>
<sequence>MQNINNLQPGTVCRGVVTAASATILFVDLDGVPGVVTAPNLSWRRFTHPEQVAQIGEEVVAVVLSIDTDRNQVSLSLKELQHDPFVDFAATQLGTTTTGTVDKVTPIGVFLTLQQDISGLLPAADLTGALKSAEIGEEYNVVVSSINLNERRITLAPTG</sequence>
<keyword evidence="6" id="KW-1185">Reference proteome</keyword>
<dbReference type="InterPro" id="IPR050437">
    <property type="entry name" value="Ribos_protein_bS1-like"/>
</dbReference>
<accession>A0A1H9WY49</accession>
<dbReference type="InterPro" id="IPR003029">
    <property type="entry name" value="S1_domain"/>
</dbReference>
<dbReference type="InterPro" id="IPR012340">
    <property type="entry name" value="NA-bd_OB-fold"/>
</dbReference>
<organism evidence="5 6">
    <name type="scientific">Streptomyces qinglanensis</name>
    <dbReference type="NCBI Taxonomy" id="943816"/>
    <lineage>
        <taxon>Bacteria</taxon>
        <taxon>Bacillati</taxon>
        <taxon>Actinomycetota</taxon>
        <taxon>Actinomycetes</taxon>
        <taxon>Kitasatosporales</taxon>
        <taxon>Streptomycetaceae</taxon>
        <taxon>Streptomyces</taxon>
    </lineage>
</organism>